<proteinExistence type="predicted"/>
<dbReference type="InterPro" id="IPR046739">
    <property type="entry name" value="DUF6789"/>
</dbReference>
<gene>
    <name evidence="2" type="ORF">ACFO0N_17635</name>
</gene>
<feature type="transmembrane region" description="Helical" evidence="1">
    <location>
        <begin position="114"/>
        <end position="133"/>
    </location>
</feature>
<dbReference type="AlphaFoldDB" id="A0ABD5PGI8"/>
<dbReference type="EMBL" id="JBHSDS010000008">
    <property type="protein sequence ID" value="MFC4359770.1"/>
    <property type="molecule type" value="Genomic_DNA"/>
</dbReference>
<evidence type="ECO:0000313" key="2">
    <source>
        <dbReference type="EMBL" id="MFC4359770.1"/>
    </source>
</evidence>
<keyword evidence="1" id="KW-1133">Transmembrane helix</keyword>
<evidence type="ECO:0000256" key="1">
    <source>
        <dbReference type="SAM" id="Phobius"/>
    </source>
</evidence>
<dbReference type="Pfam" id="PF20587">
    <property type="entry name" value="DUF6789"/>
    <property type="match status" value="1"/>
</dbReference>
<evidence type="ECO:0000313" key="3">
    <source>
        <dbReference type="Proteomes" id="UP001595921"/>
    </source>
</evidence>
<keyword evidence="1" id="KW-0472">Membrane</keyword>
<feature type="transmembrane region" description="Helical" evidence="1">
    <location>
        <begin position="139"/>
        <end position="163"/>
    </location>
</feature>
<feature type="transmembrane region" description="Helical" evidence="1">
    <location>
        <begin position="40"/>
        <end position="60"/>
    </location>
</feature>
<organism evidence="2 3">
    <name type="scientific">Halobium salinum</name>
    <dbReference type="NCBI Taxonomy" id="1364940"/>
    <lineage>
        <taxon>Archaea</taxon>
        <taxon>Methanobacteriati</taxon>
        <taxon>Methanobacteriota</taxon>
        <taxon>Stenosarchaea group</taxon>
        <taxon>Halobacteria</taxon>
        <taxon>Halobacteriales</taxon>
        <taxon>Haloferacaceae</taxon>
        <taxon>Halobium</taxon>
    </lineage>
</organism>
<feature type="transmembrane region" description="Helical" evidence="1">
    <location>
        <begin position="80"/>
        <end position="107"/>
    </location>
</feature>
<sequence>MSGERGEPTPTRQLTAEEQLDEYGIPITLRVVAVTMGGGLLGMVLMLPLLVGVPLALDLFRTEPIVEFSNFGLFIGIEPSIALGIALFIVGGTTVLPLVFLVLGAFLPPEEPRYVRGATYATIFWGGFLFAFWPGGSLLTLALFVVVSLVSHWVYGVTLGYVLHRTIGIPQHDV</sequence>
<dbReference type="Proteomes" id="UP001595921">
    <property type="component" value="Unassembled WGS sequence"/>
</dbReference>
<protein>
    <submittedName>
        <fullName evidence="2">DUF6789 family protein</fullName>
    </submittedName>
</protein>
<accession>A0ABD5PGI8</accession>
<keyword evidence="3" id="KW-1185">Reference proteome</keyword>
<name>A0ABD5PGI8_9EURY</name>
<dbReference type="RefSeq" id="WP_267621315.1">
    <property type="nucleotide sequence ID" value="NZ_JAODIW010000006.1"/>
</dbReference>
<comment type="caution">
    <text evidence="2">The sequence shown here is derived from an EMBL/GenBank/DDBJ whole genome shotgun (WGS) entry which is preliminary data.</text>
</comment>
<reference evidence="2 3" key="1">
    <citation type="journal article" date="2019" name="Int. J. Syst. Evol. Microbiol.">
        <title>The Global Catalogue of Microorganisms (GCM) 10K type strain sequencing project: providing services to taxonomists for standard genome sequencing and annotation.</title>
        <authorList>
            <consortium name="The Broad Institute Genomics Platform"/>
            <consortium name="The Broad Institute Genome Sequencing Center for Infectious Disease"/>
            <person name="Wu L."/>
            <person name="Ma J."/>
        </authorList>
    </citation>
    <scope>NUCLEOTIDE SEQUENCE [LARGE SCALE GENOMIC DNA]</scope>
    <source>
        <strain evidence="2 3">CGMCC 1.12553</strain>
    </source>
</reference>
<keyword evidence="1" id="KW-0812">Transmembrane</keyword>